<protein>
    <submittedName>
        <fullName evidence="2">Peptidoglycan-binding protein</fullName>
    </submittedName>
</protein>
<dbReference type="SUPFAM" id="SSF47090">
    <property type="entry name" value="PGBD-like"/>
    <property type="match status" value="1"/>
</dbReference>
<dbReference type="InterPro" id="IPR036366">
    <property type="entry name" value="PGBDSf"/>
</dbReference>
<dbReference type="Pfam" id="PF01471">
    <property type="entry name" value="PG_binding_1"/>
    <property type="match status" value="1"/>
</dbReference>
<dbReference type="Gene3D" id="1.10.101.10">
    <property type="entry name" value="PGBD-like superfamily/PGBD"/>
    <property type="match status" value="1"/>
</dbReference>
<dbReference type="AlphaFoldDB" id="A0A6M0RWY7"/>
<comment type="caution">
    <text evidence="2">The sequence shown here is derived from an EMBL/GenBank/DDBJ whole genome shotgun (WGS) entry which is preliminary data.</text>
</comment>
<dbReference type="InterPro" id="IPR036365">
    <property type="entry name" value="PGBD-like_sf"/>
</dbReference>
<proteinExistence type="predicted"/>
<evidence type="ECO:0000313" key="2">
    <source>
        <dbReference type="EMBL" id="NEZ60363.1"/>
    </source>
</evidence>
<feature type="domain" description="Peptidoglycan binding-like" evidence="1">
    <location>
        <begin position="109"/>
        <end position="142"/>
    </location>
</feature>
<accession>A0A6M0RWY7</accession>
<dbReference type="EMBL" id="QXHD01000004">
    <property type="protein sequence ID" value="NEZ60363.1"/>
    <property type="molecule type" value="Genomic_DNA"/>
</dbReference>
<name>A0A6M0RWY7_9CYAN</name>
<organism evidence="2 3">
    <name type="scientific">Adonisia turfae CCMR0081</name>
    <dbReference type="NCBI Taxonomy" id="2292702"/>
    <lineage>
        <taxon>Bacteria</taxon>
        <taxon>Bacillati</taxon>
        <taxon>Cyanobacteriota</taxon>
        <taxon>Adonisia</taxon>
        <taxon>Adonisia turfae</taxon>
    </lineage>
</organism>
<dbReference type="InterPro" id="IPR002477">
    <property type="entry name" value="Peptidoglycan-bd-like"/>
</dbReference>
<dbReference type="RefSeq" id="WP_163659973.1">
    <property type="nucleotide sequence ID" value="NZ_QXHD01000004.1"/>
</dbReference>
<reference evidence="2 3" key="1">
    <citation type="journal article" date="2020" name="Microb. Ecol.">
        <title>Ecogenomics of the Marine Benthic Filamentous Cyanobacterium Adonisia.</title>
        <authorList>
            <person name="Walter J.M."/>
            <person name="Coutinho F.H."/>
            <person name="Leomil L."/>
            <person name="Hargreaves P.I."/>
            <person name="Campeao M.E."/>
            <person name="Vieira V.V."/>
            <person name="Silva B.S."/>
            <person name="Fistarol G.O."/>
            <person name="Salomon P.S."/>
            <person name="Sawabe T."/>
            <person name="Mino S."/>
            <person name="Hosokawa M."/>
            <person name="Miyashita H."/>
            <person name="Maruyama F."/>
            <person name="van Verk M.C."/>
            <person name="Dutilh B.E."/>
            <person name="Thompson C.C."/>
            <person name="Thompson F.L."/>
        </authorList>
    </citation>
    <scope>NUCLEOTIDE SEQUENCE [LARGE SCALE GENOMIC DNA]</scope>
    <source>
        <strain evidence="2 3">CCMR0081</strain>
    </source>
</reference>
<evidence type="ECO:0000259" key="1">
    <source>
        <dbReference type="Pfam" id="PF01471"/>
    </source>
</evidence>
<gene>
    <name evidence="2" type="ORF">DXZ20_32915</name>
</gene>
<sequence>MFSYSSPRNLGINDQSQLHRDLIHTYCQLSVQPALNKNDADRLDTILATAETNPLISFLIDEADHMLAHLQSWIDENDITDQQQKLQTCLNEAWLNEAFQDLAQRLQKSQCKTLQQYLHKHGCYNGAIDGVMGQSTQAAMKQCCEQHGQLPHPLPIHTPDIAY</sequence>
<dbReference type="Proteomes" id="UP000481033">
    <property type="component" value="Unassembled WGS sequence"/>
</dbReference>
<evidence type="ECO:0000313" key="3">
    <source>
        <dbReference type="Proteomes" id="UP000481033"/>
    </source>
</evidence>
<keyword evidence="3" id="KW-1185">Reference proteome</keyword>